<dbReference type="AlphaFoldDB" id="A0A7S2X778"/>
<dbReference type="EMBL" id="HBHP01006641">
    <property type="protein sequence ID" value="CAD9752273.1"/>
    <property type="molecule type" value="Transcribed_RNA"/>
</dbReference>
<keyword evidence="2" id="KW-0472">Membrane</keyword>
<feature type="compositionally biased region" description="Polar residues" evidence="1">
    <location>
        <begin position="23"/>
        <end position="33"/>
    </location>
</feature>
<keyword evidence="2" id="KW-0812">Transmembrane</keyword>
<reference evidence="3" key="1">
    <citation type="submission" date="2021-01" db="EMBL/GenBank/DDBJ databases">
        <authorList>
            <person name="Corre E."/>
            <person name="Pelletier E."/>
            <person name="Niang G."/>
            <person name="Scheremetjew M."/>
            <person name="Finn R."/>
            <person name="Kale V."/>
            <person name="Holt S."/>
            <person name="Cochrane G."/>
            <person name="Meng A."/>
            <person name="Brown T."/>
            <person name="Cohen L."/>
        </authorList>
    </citation>
    <scope>NUCLEOTIDE SEQUENCE</scope>
    <source>
        <strain evidence="3">CCMP622</strain>
    </source>
</reference>
<name>A0A7S2X778_9EUKA</name>
<evidence type="ECO:0000256" key="2">
    <source>
        <dbReference type="SAM" id="Phobius"/>
    </source>
</evidence>
<keyword evidence="2" id="KW-1133">Transmembrane helix</keyword>
<feature type="region of interest" description="Disordered" evidence="1">
    <location>
        <begin position="1"/>
        <end position="38"/>
    </location>
</feature>
<evidence type="ECO:0000313" key="3">
    <source>
        <dbReference type="EMBL" id="CAD9752273.1"/>
    </source>
</evidence>
<feature type="compositionally biased region" description="Polar residues" evidence="1">
    <location>
        <begin position="1"/>
        <end position="16"/>
    </location>
</feature>
<accession>A0A7S2X778</accession>
<organism evidence="3">
    <name type="scientific">Lotharella oceanica</name>
    <dbReference type="NCBI Taxonomy" id="641309"/>
    <lineage>
        <taxon>Eukaryota</taxon>
        <taxon>Sar</taxon>
        <taxon>Rhizaria</taxon>
        <taxon>Cercozoa</taxon>
        <taxon>Chlorarachniophyceae</taxon>
        <taxon>Lotharella</taxon>
    </lineage>
</organism>
<feature type="transmembrane region" description="Helical" evidence="2">
    <location>
        <begin position="66"/>
        <end position="87"/>
    </location>
</feature>
<evidence type="ECO:0000256" key="1">
    <source>
        <dbReference type="SAM" id="MobiDB-lite"/>
    </source>
</evidence>
<proteinExistence type="predicted"/>
<protein>
    <submittedName>
        <fullName evidence="3">Uncharacterized protein</fullName>
    </submittedName>
</protein>
<sequence length="163" mass="18126">MTSYKSGCQNNGVNSSSKDHSSNRANQSPTSNVPRSPRSAFSAASLLKPPENDVYDRRKIIHEFNLILVAVFILFTIGIVIYVMFVIEELNQNRNASQRYDGTSREYSVNEDVVNIASLVGFGVFQYYYSPPKVTTIVRSCYCGCCSCSCCAGNQQRPNNNPL</sequence>
<gene>
    <name evidence="3" type="ORF">LSP00402_LOCUS4117</name>
</gene>